<feature type="region of interest" description="Disordered" evidence="1">
    <location>
        <begin position="1"/>
        <end position="50"/>
    </location>
</feature>
<reference evidence="2 4" key="1">
    <citation type="journal article" date="2015" name="Genome Biol. Evol.">
        <title>Comparative Genomics of a Bacterivorous Green Alga Reveals Evolutionary Causalities and Consequences of Phago-Mixotrophic Mode of Nutrition.</title>
        <authorList>
            <person name="Burns J.A."/>
            <person name="Paasch A."/>
            <person name="Narechania A."/>
            <person name="Kim E."/>
        </authorList>
    </citation>
    <scope>NUCLEOTIDE SEQUENCE [LARGE SCALE GENOMIC DNA]</scope>
    <source>
        <strain evidence="2">PLY_AMNH</strain>
    </source>
</reference>
<evidence type="ECO:0000313" key="4">
    <source>
        <dbReference type="Proteomes" id="UP001190700"/>
    </source>
</evidence>
<dbReference type="EMBL" id="LGRX02030153">
    <property type="protein sequence ID" value="KAK3246031.1"/>
    <property type="molecule type" value="Genomic_DNA"/>
</dbReference>
<evidence type="ECO:0000313" key="2">
    <source>
        <dbReference type="EMBL" id="KAK3246031.1"/>
    </source>
</evidence>
<evidence type="ECO:0000256" key="1">
    <source>
        <dbReference type="SAM" id="MobiDB-lite"/>
    </source>
</evidence>
<gene>
    <name evidence="2" type="ORF">CYMTET_44417</name>
    <name evidence="3" type="ORF">CYMTET_44418</name>
</gene>
<reference evidence="2" key="2">
    <citation type="submission" date="2023-06" db="EMBL/GenBank/DDBJ databases">
        <title>Long-read-based genome assembly of the green algal bacterivore Cymbomonas tetramitiformis.</title>
        <authorList>
            <person name="Gyaltshen Y."/>
            <person name="Rozenberg A."/>
            <person name="Paasch A."/>
            <person name="Burns J.A."/>
            <person name="Warring S."/>
            <person name="Larson R."/>
            <person name="Maurer-Alcala X."/>
            <person name="Dacks J."/>
            <person name="Kim E."/>
        </authorList>
    </citation>
    <scope>NUCLEOTIDE SEQUENCE</scope>
    <source>
        <strain evidence="2">PLY_AMNH</strain>
    </source>
</reference>
<protein>
    <submittedName>
        <fullName evidence="2">Uncharacterized protein</fullName>
    </submittedName>
</protein>
<dbReference type="EMBL" id="LGRX02030153">
    <property type="protein sequence ID" value="KAK3246032.1"/>
    <property type="molecule type" value="Genomic_DNA"/>
</dbReference>
<comment type="caution">
    <text evidence="2">The sequence shown here is derived from an EMBL/GenBank/DDBJ whole genome shotgun (WGS) entry which is preliminary data.</text>
</comment>
<organism evidence="2 4">
    <name type="scientific">Cymbomonas tetramitiformis</name>
    <dbReference type="NCBI Taxonomy" id="36881"/>
    <lineage>
        <taxon>Eukaryota</taxon>
        <taxon>Viridiplantae</taxon>
        <taxon>Chlorophyta</taxon>
        <taxon>Pyramimonadophyceae</taxon>
        <taxon>Pyramimonadales</taxon>
        <taxon>Pyramimonadaceae</taxon>
        <taxon>Cymbomonas</taxon>
    </lineage>
</organism>
<dbReference type="AlphaFoldDB" id="A0AAE0C078"/>
<keyword evidence="4" id="KW-1185">Reference proteome</keyword>
<proteinExistence type="predicted"/>
<feature type="compositionally biased region" description="Basic residues" evidence="1">
    <location>
        <begin position="33"/>
        <end position="43"/>
    </location>
</feature>
<dbReference type="Proteomes" id="UP001190700">
    <property type="component" value="Unassembled WGS sequence"/>
</dbReference>
<accession>A0AAE0C078</accession>
<name>A0AAE0C078_9CHLO</name>
<sequence>MGADLEVNGSEEAGNGVVTDVVNGAPTSEKGARSKKRREKKKAAKAEERSSGTRLAITYSIPILYLTSLQPLFREVTRALLHSIELVRLATYGYARWRRAKTGGMGGRLPES</sequence>
<evidence type="ECO:0000313" key="3">
    <source>
        <dbReference type="EMBL" id="KAK3246032.1"/>
    </source>
</evidence>